<feature type="transmembrane region" description="Helical" evidence="2">
    <location>
        <begin position="170"/>
        <end position="192"/>
    </location>
</feature>
<organism evidence="3 4">
    <name type="scientific">Candidatus Gottesmanbacteria bacterium RBG_16_43_7</name>
    <dbReference type="NCBI Taxonomy" id="1798373"/>
    <lineage>
        <taxon>Bacteria</taxon>
        <taxon>Candidatus Gottesmaniibacteriota</taxon>
    </lineage>
</organism>
<keyword evidence="2" id="KW-0812">Transmembrane</keyword>
<name>A0A1F5Z8F7_9BACT</name>
<keyword evidence="2" id="KW-1133">Transmembrane helix</keyword>
<feature type="transmembrane region" description="Helical" evidence="2">
    <location>
        <begin position="450"/>
        <end position="473"/>
    </location>
</feature>
<evidence type="ECO:0000256" key="2">
    <source>
        <dbReference type="SAM" id="Phobius"/>
    </source>
</evidence>
<comment type="caution">
    <text evidence="3">The sequence shown here is derived from an EMBL/GenBank/DDBJ whole genome shotgun (WGS) entry which is preliminary data.</text>
</comment>
<evidence type="ECO:0000256" key="1">
    <source>
        <dbReference type="SAM" id="MobiDB-lite"/>
    </source>
</evidence>
<protein>
    <submittedName>
        <fullName evidence="3">Uncharacterized protein</fullName>
    </submittedName>
</protein>
<feature type="transmembrane region" description="Helical" evidence="2">
    <location>
        <begin position="297"/>
        <end position="314"/>
    </location>
</feature>
<reference evidence="3 4" key="1">
    <citation type="journal article" date="2016" name="Nat. Commun.">
        <title>Thousands of microbial genomes shed light on interconnected biogeochemical processes in an aquifer system.</title>
        <authorList>
            <person name="Anantharaman K."/>
            <person name="Brown C.T."/>
            <person name="Hug L.A."/>
            <person name="Sharon I."/>
            <person name="Castelle C.J."/>
            <person name="Probst A.J."/>
            <person name="Thomas B.C."/>
            <person name="Singh A."/>
            <person name="Wilkins M.J."/>
            <person name="Karaoz U."/>
            <person name="Brodie E.L."/>
            <person name="Williams K.H."/>
            <person name="Hubbard S.S."/>
            <person name="Banfield J.F."/>
        </authorList>
    </citation>
    <scope>NUCLEOTIDE SEQUENCE [LARGE SCALE GENOMIC DNA]</scope>
</reference>
<feature type="transmembrane region" description="Helical" evidence="2">
    <location>
        <begin position="552"/>
        <end position="570"/>
    </location>
</feature>
<dbReference type="Proteomes" id="UP000176854">
    <property type="component" value="Unassembled WGS sequence"/>
</dbReference>
<evidence type="ECO:0000313" key="4">
    <source>
        <dbReference type="Proteomes" id="UP000176854"/>
    </source>
</evidence>
<feature type="transmembrane region" description="Helical" evidence="2">
    <location>
        <begin position="371"/>
        <end position="389"/>
    </location>
</feature>
<evidence type="ECO:0000313" key="3">
    <source>
        <dbReference type="EMBL" id="OGG08720.1"/>
    </source>
</evidence>
<keyword evidence="2" id="KW-0472">Membrane</keyword>
<feature type="transmembrane region" description="Helical" evidence="2">
    <location>
        <begin position="493"/>
        <end position="515"/>
    </location>
</feature>
<feature type="transmembrane region" description="Helical" evidence="2">
    <location>
        <begin position="326"/>
        <end position="351"/>
    </location>
</feature>
<feature type="transmembrane region" description="Helical" evidence="2">
    <location>
        <begin position="396"/>
        <end position="413"/>
    </location>
</feature>
<sequence length="582" mass="63465">MDLRADPKFIAYLKHWAPKGAHEREVLVQIKELIADVPEELQDDVFYIIKFKNIDPSVVLSELQDLLSLDDGMDEEGEINEADDSGDDVALQQEVGSDEIPQVEGVRPSVPGSGSVTPGRIRPTPKLRPGPPLESVQQARSAGQKFNLREFPQHLGKWLQDHLPKSNTGWVIVTAGVFALVLICGLTGYLAISLLTVPEEEISQQPVTTQAVIEATINALATSSAASSVAQGTPVPVIQAPAPEQPVPSKIDPVVEKYQEGKAWFQPGLEAAAEKGPMFRLHDNLVAYFRDPQGFDWGIFIWILLGSTIIGLVLRERLREQQPHDVRLILMGFAWFFSLRWLNVELATFILRRSTIINGIPVAWPVETVRAVIDAVALIGAIIFLLTAVLSVKRDLTPMSGGLVFLGMYLILTDPYPGQGQYVIGVILVMAGVIVHTVELGSQDARAGAVGLVVGMLPWFLILRVGLDLLLQLLTLIPEPASWAGIARSTAGWLLNAIYSNRGVIATAIGILVAYNSAERSAELIFGKALRAREQEEGTFAGRLLPTEETPAIDAVLLFLYVIVLIWLIIGNPLTPVLVLMG</sequence>
<dbReference type="AlphaFoldDB" id="A0A1F5Z8F7"/>
<accession>A0A1F5Z8F7</accession>
<gene>
    <name evidence="3" type="ORF">A2154_01300</name>
</gene>
<feature type="region of interest" description="Disordered" evidence="1">
    <location>
        <begin position="97"/>
        <end position="141"/>
    </location>
</feature>
<feature type="transmembrane region" description="Helical" evidence="2">
    <location>
        <begin position="419"/>
        <end position="438"/>
    </location>
</feature>
<proteinExistence type="predicted"/>
<dbReference type="EMBL" id="MFJC01000050">
    <property type="protein sequence ID" value="OGG08720.1"/>
    <property type="molecule type" value="Genomic_DNA"/>
</dbReference>